<dbReference type="SUPFAM" id="SSF56112">
    <property type="entry name" value="Protein kinase-like (PK-like)"/>
    <property type="match status" value="1"/>
</dbReference>
<dbReference type="GO" id="GO:0005737">
    <property type="term" value="C:cytoplasm"/>
    <property type="evidence" value="ECO:0007669"/>
    <property type="project" value="TreeGrafter"/>
</dbReference>
<dbReference type="GO" id="GO:0004674">
    <property type="term" value="F:protein serine/threonine kinase activity"/>
    <property type="evidence" value="ECO:0007669"/>
    <property type="project" value="UniProtKB-KW"/>
</dbReference>
<evidence type="ECO:0000256" key="7">
    <source>
        <dbReference type="SAM" id="MobiDB-lite"/>
    </source>
</evidence>
<feature type="compositionally biased region" description="Basic and acidic residues" evidence="7">
    <location>
        <begin position="740"/>
        <end position="749"/>
    </location>
</feature>
<evidence type="ECO:0000313" key="9">
    <source>
        <dbReference type="EMBL" id="KAJ5066425.1"/>
    </source>
</evidence>
<feature type="binding site" evidence="6">
    <location>
        <position position="139"/>
    </location>
    <ligand>
        <name>ATP</name>
        <dbReference type="ChEBI" id="CHEBI:30616"/>
    </ligand>
</feature>
<dbReference type="GO" id="GO:0004713">
    <property type="term" value="F:protein tyrosine kinase activity"/>
    <property type="evidence" value="ECO:0007669"/>
    <property type="project" value="TreeGrafter"/>
</dbReference>
<proteinExistence type="predicted"/>
<evidence type="ECO:0000313" key="10">
    <source>
        <dbReference type="Proteomes" id="UP001149090"/>
    </source>
</evidence>
<comment type="caution">
    <text evidence="9">The sequence shown here is derived from an EMBL/GenBank/DDBJ whole genome shotgun (WGS) entry which is preliminary data.</text>
</comment>
<dbReference type="InterPro" id="IPR011009">
    <property type="entry name" value="Kinase-like_dom_sf"/>
</dbReference>
<dbReference type="InterPro" id="IPR050494">
    <property type="entry name" value="Ser_Thr_dual-spec_kinase"/>
</dbReference>
<dbReference type="SMART" id="SM00220">
    <property type="entry name" value="S_TKc"/>
    <property type="match status" value="1"/>
</dbReference>
<dbReference type="GO" id="GO:0005524">
    <property type="term" value="F:ATP binding"/>
    <property type="evidence" value="ECO:0007669"/>
    <property type="project" value="UniProtKB-UniRule"/>
</dbReference>
<dbReference type="InterPro" id="IPR017441">
    <property type="entry name" value="Protein_kinase_ATP_BS"/>
</dbReference>
<dbReference type="PANTHER" id="PTHR24058">
    <property type="entry name" value="DUAL SPECIFICITY PROTEIN KINASE"/>
    <property type="match status" value="1"/>
</dbReference>
<evidence type="ECO:0000256" key="5">
    <source>
        <dbReference type="ARBA" id="ARBA00022840"/>
    </source>
</evidence>
<sequence>MNPKGFGEINLKGNFSFLLFRDESKQDKTKIKQKLTEETLKNKRILHKLTSNIIQSFHKCNNEYSYHKGMNPRRAITKNQIPSQKNPCDNDDGDLIIFVGDIFVSNTTEYQVIDPLGQGTFGQVVKCADLRTQKEIALKIIKNKPAYTNQAQVEIGILQALKQSNCSEHHIVDFLEYFQHQNHLCLVFELLSFNLYEWIKFRNYRGLSTNEIRIITRQILDSLSLLYDFGIIHCDLKPENILRESMNNSTVKLIDFGSACFLNNTIYVYIQSRHYRSPEVLIGMRYTQAIDMWSLGCVVAELFLGIPLFPGTTVYKQILRITKMLGLPPKNMLKQGIFSRDFFNYDGKDFNLKPEEQYAAEMNIKVTETKKYFPGDTLPELIMDYPMDLSRPEEELLDERQSRITLIHFLFGLLQYDPEKRWTPKEAMQHPFITNQKFTGDFTPKRNRQRLYFGKLIELSNNPSNSPLFQRTRSSSPFVQMKYQNKFNEIKSNSLDQIQFGNSLNQRKGNENENQNQNENQNENENQNQNQNQNLNQNQNFNQNQNQNQNEKFIQNQNQNQNFIQNQNQNQNQNENENQNQNQNENQNQNQNQNFIQNEKFIQNDGIENQIKIKIHKFIQNENQKNQETFSLLSLEKNLTSDGSVPPDHEEKTPDPIYSSVLDSLNRSNSSIVMKRNQPRTRSIGNQTEFPIQSRSKPRSLSHETVDKRQIKNRTRKLTFTEKLKMRFTKKSRTKSSRKRNLENSKKKK</sequence>
<feature type="compositionally biased region" description="Basic residues" evidence="7">
    <location>
        <begin position="726"/>
        <end position="739"/>
    </location>
</feature>
<gene>
    <name evidence="9" type="ORF">M0811_13623</name>
</gene>
<dbReference type="EMBL" id="JAPDFW010000143">
    <property type="protein sequence ID" value="KAJ5066425.1"/>
    <property type="molecule type" value="Genomic_DNA"/>
</dbReference>
<dbReference type="Gene3D" id="3.30.200.20">
    <property type="entry name" value="Phosphorylase Kinase, domain 1"/>
    <property type="match status" value="1"/>
</dbReference>
<keyword evidence="1" id="KW-0723">Serine/threonine-protein kinase</keyword>
<dbReference type="Gene3D" id="1.10.510.10">
    <property type="entry name" value="Transferase(Phosphotransferase) domain 1"/>
    <property type="match status" value="1"/>
</dbReference>
<dbReference type="AlphaFoldDB" id="A0A9Q0L7X6"/>
<evidence type="ECO:0000256" key="4">
    <source>
        <dbReference type="ARBA" id="ARBA00022777"/>
    </source>
</evidence>
<keyword evidence="5 6" id="KW-0067">ATP-binding</keyword>
<evidence type="ECO:0000259" key="8">
    <source>
        <dbReference type="PROSITE" id="PS50011"/>
    </source>
</evidence>
<evidence type="ECO:0000256" key="1">
    <source>
        <dbReference type="ARBA" id="ARBA00022527"/>
    </source>
</evidence>
<keyword evidence="9" id="KW-0238">DNA-binding</keyword>
<feature type="region of interest" description="Disordered" evidence="7">
    <location>
        <begin position="668"/>
        <end position="749"/>
    </location>
</feature>
<dbReference type="PANTHER" id="PTHR24058:SF17">
    <property type="entry name" value="HOMEODOMAIN INTERACTING PROTEIN KINASE, ISOFORM D"/>
    <property type="match status" value="1"/>
</dbReference>
<reference evidence="9" key="1">
    <citation type="submission" date="2022-10" db="EMBL/GenBank/DDBJ databases">
        <title>Novel sulphate-reducing endosymbionts in the free-living metamonad Anaeramoeba.</title>
        <authorList>
            <person name="Jerlstrom-Hultqvist J."/>
            <person name="Cepicka I."/>
            <person name="Gallot-Lavallee L."/>
            <person name="Salas-Leiva D."/>
            <person name="Curtis B.A."/>
            <person name="Zahonova K."/>
            <person name="Pipaliya S."/>
            <person name="Dacks J."/>
            <person name="Roger A.J."/>
        </authorList>
    </citation>
    <scope>NUCLEOTIDE SEQUENCE</scope>
    <source>
        <strain evidence="9">BMAN</strain>
    </source>
</reference>
<feature type="domain" description="Protein kinase" evidence="8">
    <location>
        <begin position="110"/>
        <end position="433"/>
    </location>
</feature>
<dbReference type="InterPro" id="IPR000719">
    <property type="entry name" value="Prot_kinase_dom"/>
</dbReference>
<dbReference type="Pfam" id="PF00069">
    <property type="entry name" value="Pkinase"/>
    <property type="match status" value="1"/>
</dbReference>
<dbReference type="GO" id="GO:0003677">
    <property type="term" value="F:DNA binding"/>
    <property type="evidence" value="ECO:0007669"/>
    <property type="project" value="UniProtKB-KW"/>
</dbReference>
<feature type="region of interest" description="Disordered" evidence="7">
    <location>
        <begin position="504"/>
        <end position="543"/>
    </location>
</feature>
<dbReference type="PROSITE" id="PS00107">
    <property type="entry name" value="PROTEIN_KINASE_ATP"/>
    <property type="match status" value="1"/>
</dbReference>
<dbReference type="PROSITE" id="PS50011">
    <property type="entry name" value="PROTEIN_KINASE_DOM"/>
    <property type="match status" value="1"/>
</dbReference>
<evidence type="ECO:0000256" key="2">
    <source>
        <dbReference type="ARBA" id="ARBA00022679"/>
    </source>
</evidence>
<feature type="compositionally biased region" description="Basic and acidic residues" evidence="7">
    <location>
        <begin position="701"/>
        <end position="710"/>
    </location>
</feature>
<keyword evidence="9" id="KW-0371">Homeobox</keyword>
<protein>
    <submittedName>
        <fullName evidence="9">Homeodomain interacting protein kinase isoform a</fullName>
    </submittedName>
</protein>
<keyword evidence="2" id="KW-0808">Transferase</keyword>
<feature type="compositionally biased region" description="Polar residues" evidence="7">
    <location>
        <begin position="680"/>
        <end position="695"/>
    </location>
</feature>
<name>A0A9Q0L7X6_ANAIG</name>
<keyword evidence="4 9" id="KW-0418">Kinase</keyword>
<accession>A0A9Q0L7X6</accession>
<keyword evidence="3 6" id="KW-0547">Nucleotide-binding</keyword>
<dbReference type="OrthoDB" id="9332038at2759"/>
<feature type="compositionally biased region" description="Low complexity" evidence="7">
    <location>
        <begin position="512"/>
        <end position="543"/>
    </location>
</feature>
<evidence type="ECO:0000256" key="3">
    <source>
        <dbReference type="ARBA" id="ARBA00022741"/>
    </source>
</evidence>
<keyword evidence="10" id="KW-1185">Reference proteome</keyword>
<evidence type="ECO:0000256" key="6">
    <source>
        <dbReference type="PROSITE-ProRule" id="PRU10141"/>
    </source>
</evidence>
<organism evidence="9 10">
    <name type="scientific">Anaeramoeba ignava</name>
    <name type="common">Anaerobic marine amoeba</name>
    <dbReference type="NCBI Taxonomy" id="1746090"/>
    <lineage>
        <taxon>Eukaryota</taxon>
        <taxon>Metamonada</taxon>
        <taxon>Anaeramoebidae</taxon>
        <taxon>Anaeramoeba</taxon>
    </lineage>
</organism>
<dbReference type="Proteomes" id="UP001149090">
    <property type="component" value="Unassembled WGS sequence"/>
</dbReference>